<dbReference type="AlphaFoldDB" id="A0A6G1HM96"/>
<proteinExistence type="predicted"/>
<evidence type="ECO:0000256" key="1">
    <source>
        <dbReference type="SAM" id="MobiDB-lite"/>
    </source>
</evidence>
<gene>
    <name evidence="2" type="ORF">EJ06DRAFT_584665</name>
</gene>
<dbReference type="OrthoDB" id="5393654at2759"/>
<evidence type="ECO:0000313" key="2">
    <source>
        <dbReference type="EMBL" id="KAF2397188.1"/>
    </source>
</evidence>
<dbReference type="PANTHER" id="PTHR35179">
    <property type="entry name" value="PROTEIN CBG02620"/>
    <property type="match status" value="1"/>
</dbReference>
<dbReference type="Proteomes" id="UP000799640">
    <property type="component" value="Unassembled WGS sequence"/>
</dbReference>
<sequence>MSSPSRGDLNNHSRGRGRGITNGNNHSHGRRRGIENGHIQPTHHTLNPAALPFQPHRDLHNHPRGRGRGDRGGHTQSTDHALNPSHGGQGGYPQPTNYPFSAPQGGRGGYPQPTHNPFNFPRGGRGSHTQPTNHLPYPPRGGQGSYAQPADYSLNPHSGRGRGDHNQPTGHALNLPYGGQGSYIQPAGHLPGISQNRDGAPEPGRDRASSHRPSRSPALVPRSYHDLHRTQINVPDDTAAGPPFIRHVEAIGSYNWLRRGEPTIEAPGCPPMWVPRANNHPLRSSTETYMRDPNTLYWPVHPMEPALRAVVACDGVAKLEKLDFFGCSVTLLHLLRFVKGQKASFQLRGQVVGGVLVLERWINSPELLKPDNSRFADVFLEEYTTVNLEVKERTKHHRVLRYDLAGLRCVVRMECDGYLKEKAMEGKAAEEVTESSSWAGGDADALLAKLTDDRRLASETVSAAGRKLTVEPVGWLVSQDAIIEIKADVDGYGVDFLLLMPGLWVRQARTVIIGSIREGAVRGTQIVDMTGRMEAWERANTSILRALGALICRIRAVVQNTESRKVSITRHENGPLMFTEMEDAAWSGLPPDMMAILST</sequence>
<organism evidence="2 3">
    <name type="scientific">Trichodelitschia bisporula</name>
    <dbReference type="NCBI Taxonomy" id="703511"/>
    <lineage>
        <taxon>Eukaryota</taxon>
        <taxon>Fungi</taxon>
        <taxon>Dikarya</taxon>
        <taxon>Ascomycota</taxon>
        <taxon>Pezizomycotina</taxon>
        <taxon>Dothideomycetes</taxon>
        <taxon>Dothideomycetes incertae sedis</taxon>
        <taxon>Phaeotrichales</taxon>
        <taxon>Phaeotrichaceae</taxon>
        <taxon>Trichodelitschia</taxon>
    </lineage>
</organism>
<keyword evidence="3" id="KW-1185">Reference proteome</keyword>
<dbReference type="PANTHER" id="PTHR35179:SF2">
    <property type="entry name" value="START DOMAIN-CONTAINING PROTEIN"/>
    <property type="match status" value="1"/>
</dbReference>
<feature type="compositionally biased region" description="Polar residues" evidence="1">
    <location>
        <begin position="1"/>
        <end position="12"/>
    </location>
</feature>
<feature type="compositionally biased region" description="Basic and acidic residues" evidence="1">
    <location>
        <begin position="199"/>
        <end position="209"/>
    </location>
</feature>
<protein>
    <submittedName>
        <fullName evidence="2">Uncharacterized protein</fullName>
    </submittedName>
</protein>
<name>A0A6G1HM96_9PEZI</name>
<feature type="compositionally biased region" description="Basic and acidic residues" evidence="1">
    <location>
        <begin position="55"/>
        <end position="73"/>
    </location>
</feature>
<feature type="region of interest" description="Disordered" evidence="1">
    <location>
        <begin position="1"/>
        <end position="223"/>
    </location>
</feature>
<accession>A0A6G1HM96</accession>
<dbReference type="EMBL" id="ML996704">
    <property type="protein sequence ID" value="KAF2397188.1"/>
    <property type="molecule type" value="Genomic_DNA"/>
</dbReference>
<evidence type="ECO:0000313" key="3">
    <source>
        <dbReference type="Proteomes" id="UP000799640"/>
    </source>
</evidence>
<reference evidence="2" key="1">
    <citation type="journal article" date="2020" name="Stud. Mycol.">
        <title>101 Dothideomycetes genomes: a test case for predicting lifestyles and emergence of pathogens.</title>
        <authorList>
            <person name="Haridas S."/>
            <person name="Albert R."/>
            <person name="Binder M."/>
            <person name="Bloem J."/>
            <person name="Labutti K."/>
            <person name="Salamov A."/>
            <person name="Andreopoulos B."/>
            <person name="Baker S."/>
            <person name="Barry K."/>
            <person name="Bills G."/>
            <person name="Bluhm B."/>
            <person name="Cannon C."/>
            <person name="Castanera R."/>
            <person name="Culley D."/>
            <person name="Daum C."/>
            <person name="Ezra D."/>
            <person name="Gonzalez J."/>
            <person name="Henrissat B."/>
            <person name="Kuo A."/>
            <person name="Liang C."/>
            <person name="Lipzen A."/>
            <person name="Lutzoni F."/>
            <person name="Magnuson J."/>
            <person name="Mondo S."/>
            <person name="Nolan M."/>
            <person name="Ohm R."/>
            <person name="Pangilinan J."/>
            <person name="Park H.-J."/>
            <person name="Ramirez L."/>
            <person name="Alfaro M."/>
            <person name="Sun H."/>
            <person name="Tritt A."/>
            <person name="Yoshinaga Y."/>
            <person name="Zwiers L.-H."/>
            <person name="Turgeon B."/>
            <person name="Goodwin S."/>
            <person name="Spatafora J."/>
            <person name="Crous P."/>
            <person name="Grigoriev I."/>
        </authorList>
    </citation>
    <scope>NUCLEOTIDE SEQUENCE</scope>
    <source>
        <strain evidence="2">CBS 262.69</strain>
    </source>
</reference>